<dbReference type="InterPro" id="IPR036291">
    <property type="entry name" value="NAD(P)-bd_dom_sf"/>
</dbReference>
<accession>A0A423KI25</accession>
<dbReference type="Proteomes" id="UP000285349">
    <property type="component" value="Unassembled WGS sequence"/>
</dbReference>
<comment type="caution">
    <text evidence="1">The sequence shown here is derived from an EMBL/GenBank/DDBJ whole genome shotgun (WGS) entry which is preliminary data.</text>
</comment>
<dbReference type="EMBL" id="MOBQ01000002">
    <property type="protein sequence ID" value="RON52848.1"/>
    <property type="molecule type" value="Genomic_DNA"/>
</dbReference>
<dbReference type="PANTHER" id="PTHR43431">
    <property type="entry name" value="OXIDOREDUCTASE, SHORT CHAIN DEHYDROGENASE/REDUCTASE FAMILY (AFU_ORTHOLOGUE AFUA_5G14000)"/>
    <property type="match status" value="1"/>
</dbReference>
<dbReference type="OrthoDB" id="5513072at2"/>
<sequence length="222" mass="23753">MNNPENKPLMVLAGVGEGLGSALAARFVAGGYRVVGLSRSAREWALPGYFAMTCDLTKDAEVQATFEQIERQHGHPAVVIHIVGDLLISPFLELSADAFEGVWRSMVLSAMLVSQQAIARMLPAGHGALLFAGATASLRGGARFAAFASAKFALRGLAQSLAREFQSQGIHVAHVVLDGIIGVADGAELDPAALAESFWILAHQPRSTWTHELDLRPQLERF</sequence>
<dbReference type="SUPFAM" id="SSF51735">
    <property type="entry name" value="NAD(P)-binding Rossmann-fold domains"/>
    <property type="match status" value="1"/>
</dbReference>
<evidence type="ECO:0000313" key="1">
    <source>
        <dbReference type="EMBL" id="RON52848.1"/>
    </source>
</evidence>
<name>A0A423KI25_9PSED</name>
<protein>
    <recommendedName>
        <fullName evidence="3">Short-chain dehydrogenase</fullName>
    </recommendedName>
</protein>
<dbReference type="PRINTS" id="PR00081">
    <property type="entry name" value="GDHRDH"/>
</dbReference>
<dbReference type="Pfam" id="PF00106">
    <property type="entry name" value="adh_short"/>
    <property type="match status" value="1"/>
</dbReference>
<proteinExistence type="predicted"/>
<dbReference type="InterPro" id="IPR002347">
    <property type="entry name" value="SDR_fam"/>
</dbReference>
<dbReference type="AlphaFoldDB" id="A0A423KI25"/>
<evidence type="ECO:0000313" key="2">
    <source>
        <dbReference type="Proteomes" id="UP000285349"/>
    </source>
</evidence>
<reference evidence="1 2" key="1">
    <citation type="submission" date="2016-10" db="EMBL/GenBank/DDBJ databases">
        <title>Comparative genome analysis of multiple Pseudomonas spp. focuses on biocontrol and plant growth promoting traits.</title>
        <authorList>
            <person name="Tao X.-Y."/>
            <person name="Taylor C.G."/>
        </authorList>
    </citation>
    <scope>NUCLEOTIDE SEQUENCE [LARGE SCALE GENOMIC DNA]</scope>
    <source>
        <strain evidence="1 2">37A10</strain>
    </source>
</reference>
<evidence type="ECO:0008006" key="3">
    <source>
        <dbReference type="Google" id="ProtNLM"/>
    </source>
</evidence>
<dbReference type="PANTHER" id="PTHR43431:SF7">
    <property type="entry name" value="OXIDOREDUCTASE, SHORT CHAIN DEHYDROGENASE_REDUCTASE FAMILY (AFU_ORTHOLOGUE AFUA_5G14000)"/>
    <property type="match status" value="1"/>
</dbReference>
<dbReference type="Gene3D" id="3.40.50.720">
    <property type="entry name" value="NAD(P)-binding Rossmann-like Domain"/>
    <property type="match status" value="1"/>
</dbReference>
<organism evidence="1 2">
    <name type="scientific">Pseudomonas frederiksbergensis</name>
    <dbReference type="NCBI Taxonomy" id="104087"/>
    <lineage>
        <taxon>Bacteria</taxon>
        <taxon>Pseudomonadati</taxon>
        <taxon>Pseudomonadota</taxon>
        <taxon>Gammaproteobacteria</taxon>
        <taxon>Pseudomonadales</taxon>
        <taxon>Pseudomonadaceae</taxon>
        <taxon>Pseudomonas</taxon>
    </lineage>
</organism>
<dbReference type="RefSeq" id="WP_123507979.1">
    <property type="nucleotide sequence ID" value="NZ_MOBQ01000002.1"/>
</dbReference>
<gene>
    <name evidence="1" type="ORF">BK666_01755</name>
</gene>